<protein>
    <submittedName>
        <fullName evidence="1">DUF433 domain-containing protein</fullName>
    </submittedName>
</protein>
<dbReference type="RefSeq" id="WP_323260739.1">
    <property type="nucleotide sequence ID" value="NZ_JAYGIE010000021.1"/>
</dbReference>
<organism evidence="1 2">
    <name type="scientific">Pseudanabaena galeata UHCC 0370</name>
    <dbReference type="NCBI Taxonomy" id="3110310"/>
    <lineage>
        <taxon>Bacteria</taxon>
        <taxon>Bacillati</taxon>
        <taxon>Cyanobacteriota</taxon>
        <taxon>Cyanophyceae</taxon>
        <taxon>Pseudanabaenales</taxon>
        <taxon>Pseudanabaenaceae</taxon>
        <taxon>Pseudanabaena</taxon>
    </lineage>
</organism>
<comment type="caution">
    <text evidence="1">The sequence shown here is derived from an EMBL/GenBank/DDBJ whole genome shotgun (WGS) entry which is preliminary data.</text>
</comment>
<sequence>MNWETYIHSDPDILVGKPVIKGTRLSVEFILGLLSAGWIEQQIFENYPTLNQNSLRAVFAFATGAK</sequence>
<dbReference type="Proteomes" id="UP001301388">
    <property type="component" value="Unassembled WGS sequence"/>
</dbReference>
<accession>A0ABU5TG93</accession>
<gene>
    <name evidence="1" type="ORF">VB774_06560</name>
</gene>
<dbReference type="InterPro" id="IPR009057">
    <property type="entry name" value="Homeodomain-like_sf"/>
</dbReference>
<dbReference type="PANTHER" id="PTHR34849:SF3">
    <property type="entry name" value="SSR2962 PROTEIN"/>
    <property type="match status" value="1"/>
</dbReference>
<dbReference type="Pfam" id="PF04255">
    <property type="entry name" value="DUF433"/>
    <property type="match status" value="1"/>
</dbReference>
<dbReference type="SUPFAM" id="SSF46689">
    <property type="entry name" value="Homeodomain-like"/>
    <property type="match status" value="1"/>
</dbReference>
<reference evidence="1 2" key="1">
    <citation type="submission" date="2023-12" db="EMBL/GenBank/DDBJ databases">
        <title>Baltic Sea Cyanobacteria.</title>
        <authorList>
            <person name="Delbaje E."/>
            <person name="Fewer D.P."/>
            <person name="Shishido T.K."/>
        </authorList>
    </citation>
    <scope>NUCLEOTIDE SEQUENCE [LARGE SCALE GENOMIC DNA]</scope>
    <source>
        <strain evidence="1 2">UHCC 0370</strain>
    </source>
</reference>
<name>A0ABU5TG93_9CYAN</name>
<dbReference type="InterPro" id="IPR007367">
    <property type="entry name" value="DUF433"/>
</dbReference>
<dbReference type="PANTHER" id="PTHR34849">
    <property type="entry name" value="SSL5025 PROTEIN"/>
    <property type="match status" value="1"/>
</dbReference>
<proteinExistence type="predicted"/>
<dbReference type="Gene3D" id="1.10.10.10">
    <property type="entry name" value="Winged helix-like DNA-binding domain superfamily/Winged helix DNA-binding domain"/>
    <property type="match status" value="1"/>
</dbReference>
<dbReference type="InterPro" id="IPR036388">
    <property type="entry name" value="WH-like_DNA-bd_sf"/>
</dbReference>
<dbReference type="EMBL" id="JAYGIE010000021">
    <property type="protein sequence ID" value="MEA5477279.1"/>
    <property type="molecule type" value="Genomic_DNA"/>
</dbReference>
<evidence type="ECO:0000313" key="1">
    <source>
        <dbReference type="EMBL" id="MEA5477279.1"/>
    </source>
</evidence>
<evidence type="ECO:0000313" key="2">
    <source>
        <dbReference type="Proteomes" id="UP001301388"/>
    </source>
</evidence>
<keyword evidence="2" id="KW-1185">Reference proteome</keyword>